<dbReference type="Proteomes" id="UP001144673">
    <property type="component" value="Unassembled WGS sequence"/>
</dbReference>
<dbReference type="GeneID" id="80895656"/>
<evidence type="ECO:0000259" key="3">
    <source>
        <dbReference type="PROSITE" id="PS50048"/>
    </source>
</evidence>
<name>A0A9W8QJB7_AKAMU</name>
<feature type="region of interest" description="Disordered" evidence="2">
    <location>
        <begin position="439"/>
        <end position="460"/>
    </location>
</feature>
<dbReference type="SMART" id="SM00066">
    <property type="entry name" value="GAL4"/>
    <property type="match status" value="1"/>
</dbReference>
<accession>A0A9W8QJB7</accession>
<gene>
    <name evidence="4" type="ORF">LMH87_008497</name>
</gene>
<dbReference type="InterPro" id="IPR036864">
    <property type="entry name" value="Zn2-C6_fun-type_DNA-bd_sf"/>
</dbReference>
<dbReference type="CDD" id="cd00067">
    <property type="entry name" value="GAL4"/>
    <property type="match status" value="1"/>
</dbReference>
<dbReference type="GO" id="GO:0000981">
    <property type="term" value="F:DNA-binding transcription factor activity, RNA polymerase II-specific"/>
    <property type="evidence" value="ECO:0007669"/>
    <property type="project" value="InterPro"/>
</dbReference>
<organism evidence="4 5">
    <name type="scientific">Akanthomyces muscarius</name>
    <name type="common">Entomopathogenic fungus</name>
    <name type="synonym">Lecanicillium muscarium</name>
    <dbReference type="NCBI Taxonomy" id="2231603"/>
    <lineage>
        <taxon>Eukaryota</taxon>
        <taxon>Fungi</taxon>
        <taxon>Dikarya</taxon>
        <taxon>Ascomycota</taxon>
        <taxon>Pezizomycotina</taxon>
        <taxon>Sordariomycetes</taxon>
        <taxon>Hypocreomycetidae</taxon>
        <taxon>Hypocreales</taxon>
        <taxon>Cordycipitaceae</taxon>
        <taxon>Akanthomyces</taxon>
    </lineage>
</organism>
<comment type="caution">
    <text evidence="4">The sequence shown here is derived from an EMBL/GenBank/DDBJ whole genome shotgun (WGS) entry which is preliminary data.</text>
</comment>
<feature type="region of interest" description="Disordered" evidence="2">
    <location>
        <begin position="168"/>
        <end position="194"/>
    </location>
</feature>
<dbReference type="KEGG" id="amus:LMH87_008497"/>
<dbReference type="PANTHER" id="PTHR47256">
    <property type="entry name" value="ZN(II)2CYS6 TRANSCRIPTION FACTOR (EUROFUNG)-RELATED"/>
    <property type="match status" value="1"/>
</dbReference>
<keyword evidence="1" id="KW-0539">Nucleus</keyword>
<proteinExistence type="predicted"/>
<evidence type="ECO:0000313" key="4">
    <source>
        <dbReference type="EMBL" id="KAJ4157945.1"/>
    </source>
</evidence>
<reference evidence="4" key="1">
    <citation type="journal article" date="2023" name="Access Microbiol">
        <title>De-novo genome assembly for Akanthomyces muscarius, a biocontrol agent of insect agricultural pests.</title>
        <authorList>
            <person name="Erdos Z."/>
            <person name="Studholme D.J."/>
            <person name="Raymond B."/>
            <person name="Sharma M."/>
        </authorList>
    </citation>
    <scope>NUCLEOTIDE SEQUENCE</scope>
    <source>
        <strain evidence="4">Ve6</strain>
    </source>
</reference>
<feature type="domain" description="Zn(2)-C6 fungal-type" evidence="3">
    <location>
        <begin position="40"/>
        <end position="70"/>
    </location>
</feature>
<dbReference type="InterPro" id="IPR001138">
    <property type="entry name" value="Zn2Cys6_DnaBD"/>
</dbReference>
<protein>
    <recommendedName>
        <fullName evidence="3">Zn(2)-C6 fungal-type domain-containing protein</fullName>
    </recommendedName>
</protein>
<dbReference type="EMBL" id="JAJHUN010000006">
    <property type="protein sequence ID" value="KAJ4157945.1"/>
    <property type="molecule type" value="Genomic_DNA"/>
</dbReference>
<evidence type="ECO:0000256" key="1">
    <source>
        <dbReference type="ARBA" id="ARBA00023242"/>
    </source>
</evidence>
<dbReference type="InterPro" id="IPR053187">
    <property type="entry name" value="Notoamide_regulator"/>
</dbReference>
<dbReference type="Gene3D" id="4.10.240.10">
    <property type="entry name" value="Zn(2)-C6 fungal-type DNA-binding domain"/>
    <property type="match status" value="1"/>
</dbReference>
<dbReference type="PANTHER" id="PTHR47256:SF1">
    <property type="entry name" value="ZN(II)2CYS6 TRANSCRIPTION FACTOR (EUROFUNG)"/>
    <property type="match status" value="1"/>
</dbReference>
<dbReference type="PROSITE" id="PS50048">
    <property type="entry name" value="ZN2_CY6_FUNGAL_2"/>
    <property type="match status" value="1"/>
</dbReference>
<dbReference type="Pfam" id="PF00172">
    <property type="entry name" value="Zn_clus"/>
    <property type="match status" value="1"/>
</dbReference>
<dbReference type="AlphaFoldDB" id="A0A9W8QJB7"/>
<feature type="compositionally biased region" description="Polar residues" evidence="2">
    <location>
        <begin position="446"/>
        <end position="460"/>
    </location>
</feature>
<dbReference type="GO" id="GO:0008270">
    <property type="term" value="F:zinc ion binding"/>
    <property type="evidence" value="ECO:0007669"/>
    <property type="project" value="InterPro"/>
</dbReference>
<dbReference type="PROSITE" id="PS00463">
    <property type="entry name" value="ZN2_CY6_FUNGAL_1"/>
    <property type="match status" value="1"/>
</dbReference>
<dbReference type="CDD" id="cd12148">
    <property type="entry name" value="fungal_TF_MHR"/>
    <property type="match status" value="1"/>
</dbReference>
<dbReference type="SUPFAM" id="SSF57701">
    <property type="entry name" value="Zn2/Cys6 DNA-binding domain"/>
    <property type="match status" value="1"/>
</dbReference>
<sequence>MDRRYVPLLPALRPTESNPAAQVSLGAPVPKRRRIGVSVACETCRRKKTRCDGQRPICTNCLGSSSQCAYRDISDLSHESRNVLIEVVQILNTIPPADALRTLRLLSTETNGPIILSTLRDEARPRSEPPTASTSAATENDISGPLEFELHNPIAYPAIPQFIPTEFERSPMGSHTESMTEDSMSSLDSLFGDDPSTSDQPYELAYDLSCPSSAWPEELNGLHRPSNTSHLCDSRLHQLDIRYWTDVRIENDMAAKCISLYLETDHPLLGHFDPDLFISDLISKRSLYCSPLLVNALMYWASQMYSCIDSRTNELAMGFCKEAERLWNIERANGRDSVLNAAAAEFLCLGYLGQGRNHALLTYASEASDMGVRMGLFGIDGDDDSPETDVIADIDDDATRARMYAAWGIFNWITIMSLFYRQPGLSSLSGLKYPPRIAIPEPKPSNDASSTTSTSELKSPTPNYMGDTFPHICRFWCIVHEVSLAYCVDDKLPLDFSSRFVFAEFKFRELLAWSNNLPSRLYQGQQNPHHVQILHLWFHAVILDIFRPHTQIPPGERQRFRTFSDRTITPDTVCEASVAQLKHLISNYRLNYTSSGYTILWHTALIYVINAILSGNKVKNWYSDLLICIYAYESLGRSWRVATCIVKGLLSLAMEKSDMSSRTARRILNDLKKRHPGRFLGPIRATFMADLNLALSEPNSATVERLAEQFEDNVLLKDYTTSFDAGVE</sequence>
<evidence type="ECO:0000313" key="5">
    <source>
        <dbReference type="Proteomes" id="UP001144673"/>
    </source>
</evidence>
<feature type="compositionally biased region" description="Polar residues" evidence="2">
    <location>
        <begin position="130"/>
        <end position="141"/>
    </location>
</feature>
<feature type="region of interest" description="Disordered" evidence="2">
    <location>
        <begin position="120"/>
        <end position="141"/>
    </location>
</feature>
<feature type="compositionally biased region" description="Polar residues" evidence="2">
    <location>
        <begin position="173"/>
        <end position="188"/>
    </location>
</feature>
<keyword evidence="5" id="KW-1185">Reference proteome</keyword>
<dbReference type="RefSeq" id="XP_056056312.1">
    <property type="nucleotide sequence ID" value="XM_056201673.1"/>
</dbReference>
<evidence type="ECO:0000256" key="2">
    <source>
        <dbReference type="SAM" id="MobiDB-lite"/>
    </source>
</evidence>